<organism evidence="3 4">
    <name type="scientific">Mycobacterium intermedium</name>
    <dbReference type="NCBI Taxonomy" id="28445"/>
    <lineage>
        <taxon>Bacteria</taxon>
        <taxon>Bacillati</taxon>
        <taxon>Actinomycetota</taxon>
        <taxon>Actinomycetes</taxon>
        <taxon>Mycobacteriales</taxon>
        <taxon>Mycobacteriaceae</taxon>
        <taxon>Mycobacterium</taxon>
        <taxon>Mycobacterium simiae complex</taxon>
    </lineage>
</organism>
<feature type="domain" description="Pyridoxamine 5'-phosphate oxidase N-terminal" evidence="2">
    <location>
        <begin position="5"/>
        <end position="106"/>
    </location>
</feature>
<keyword evidence="1" id="KW-0560">Oxidoreductase</keyword>
<dbReference type="PANTHER" id="PTHR35176">
    <property type="entry name" value="HEME OXYGENASE HI_0854-RELATED"/>
    <property type="match status" value="1"/>
</dbReference>
<dbReference type="GO" id="GO:0005829">
    <property type="term" value="C:cytosol"/>
    <property type="evidence" value="ECO:0007669"/>
    <property type="project" value="TreeGrafter"/>
</dbReference>
<dbReference type="InterPro" id="IPR012349">
    <property type="entry name" value="Split_barrel_FMN-bd"/>
</dbReference>
<comment type="caution">
    <text evidence="3">The sequence shown here is derived from an EMBL/GenBank/DDBJ whole genome shotgun (WGS) entry which is preliminary data.</text>
</comment>
<dbReference type="InterPro" id="IPR011576">
    <property type="entry name" value="Pyridox_Oxase_N"/>
</dbReference>
<evidence type="ECO:0000313" key="4">
    <source>
        <dbReference type="Proteomes" id="UP000192739"/>
    </source>
</evidence>
<dbReference type="Pfam" id="PF01243">
    <property type="entry name" value="PNPOx_N"/>
    <property type="match status" value="1"/>
</dbReference>
<dbReference type="EMBL" id="MVHT01000001">
    <property type="protein sequence ID" value="ORB10570.1"/>
    <property type="molecule type" value="Genomic_DNA"/>
</dbReference>
<dbReference type="SUPFAM" id="SSF50475">
    <property type="entry name" value="FMN-binding split barrel"/>
    <property type="match status" value="1"/>
</dbReference>
<protein>
    <recommendedName>
        <fullName evidence="2">Pyridoxamine 5'-phosphate oxidase N-terminal domain-containing protein</fullName>
    </recommendedName>
</protein>
<dbReference type="PANTHER" id="PTHR35176:SF6">
    <property type="entry name" value="HEME OXYGENASE HI_0854-RELATED"/>
    <property type="match status" value="1"/>
</dbReference>
<dbReference type="GO" id="GO:0070967">
    <property type="term" value="F:coenzyme F420 binding"/>
    <property type="evidence" value="ECO:0007669"/>
    <property type="project" value="TreeGrafter"/>
</dbReference>
<dbReference type="Gene3D" id="2.30.110.10">
    <property type="entry name" value="Electron Transport, Fmn-binding Protein, Chain A"/>
    <property type="match status" value="1"/>
</dbReference>
<dbReference type="Proteomes" id="UP000192739">
    <property type="component" value="Unassembled WGS sequence"/>
</dbReference>
<sequence length="160" mass="18229">MNPDDPAVVEILRRAMVARIATVSRNGRPHVNPLYFVCGNGRIYLGTVDRTLAALNVKANPRVTILFNIEREPNDERALRIYGNAVVRTDLKICRWYLRRDYRKYILTPRGFANSLAHVRLLPLVRRFVTSGEKGQECVLEVRPEVVELVTTPAARSYAP</sequence>
<accession>A0A1E3SGN5</accession>
<keyword evidence="4" id="KW-1185">Reference proteome</keyword>
<dbReference type="GO" id="GO:0016627">
    <property type="term" value="F:oxidoreductase activity, acting on the CH-CH group of donors"/>
    <property type="evidence" value="ECO:0007669"/>
    <property type="project" value="TreeGrafter"/>
</dbReference>
<proteinExistence type="predicted"/>
<evidence type="ECO:0000256" key="1">
    <source>
        <dbReference type="ARBA" id="ARBA00023002"/>
    </source>
</evidence>
<dbReference type="InterPro" id="IPR052019">
    <property type="entry name" value="F420H2_bilvrd_red/Heme_oxyg"/>
</dbReference>
<reference evidence="3 4" key="1">
    <citation type="submission" date="2017-02" db="EMBL/GenBank/DDBJ databases">
        <title>The new phylogeny of genus Mycobacterium.</title>
        <authorList>
            <person name="Tortoli E."/>
            <person name="Trovato A."/>
            <person name="Cirillo D.M."/>
        </authorList>
    </citation>
    <scope>NUCLEOTIDE SEQUENCE [LARGE SCALE GENOMIC DNA]</scope>
    <source>
        <strain evidence="3 4">DSM 44049</strain>
    </source>
</reference>
<dbReference type="RefSeq" id="WP_069419279.1">
    <property type="nucleotide sequence ID" value="NZ_CBCRZH010000003.1"/>
</dbReference>
<dbReference type="STRING" id="28445.BHQ20_11585"/>
<evidence type="ECO:0000313" key="3">
    <source>
        <dbReference type="EMBL" id="ORB10570.1"/>
    </source>
</evidence>
<name>A0A1E3SGN5_MYCIE</name>
<gene>
    <name evidence="3" type="ORF">BST27_00060</name>
</gene>
<dbReference type="AlphaFoldDB" id="A0A1E3SGN5"/>
<evidence type="ECO:0000259" key="2">
    <source>
        <dbReference type="Pfam" id="PF01243"/>
    </source>
</evidence>